<dbReference type="InterPro" id="IPR004410">
    <property type="entry name" value="Malonyl_CoA-ACP_transAc_FabD"/>
</dbReference>
<evidence type="ECO:0000256" key="2">
    <source>
        <dbReference type="ARBA" id="ARBA00018953"/>
    </source>
</evidence>
<keyword evidence="4 6" id="KW-0012">Acyltransferase</keyword>
<dbReference type="InterPro" id="IPR024925">
    <property type="entry name" value="Malonyl_CoA-ACP_transAc"/>
</dbReference>
<dbReference type="OrthoDB" id="9808564at2"/>
<comment type="catalytic activity">
    <reaction evidence="5 6">
        <text>holo-[ACP] + malonyl-CoA = malonyl-[ACP] + CoA</text>
        <dbReference type="Rhea" id="RHEA:41792"/>
        <dbReference type="Rhea" id="RHEA-COMP:9623"/>
        <dbReference type="Rhea" id="RHEA-COMP:9685"/>
        <dbReference type="ChEBI" id="CHEBI:57287"/>
        <dbReference type="ChEBI" id="CHEBI:57384"/>
        <dbReference type="ChEBI" id="CHEBI:64479"/>
        <dbReference type="ChEBI" id="CHEBI:78449"/>
        <dbReference type="EC" id="2.3.1.39"/>
    </reaction>
</comment>
<dbReference type="PANTHER" id="PTHR42681">
    <property type="entry name" value="MALONYL-COA-ACYL CARRIER PROTEIN TRANSACYLASE, MITOCHONDRIAL"/>
    <property type="match status" value="1"/>
</dbReference>
<keyword evidence="3 6" id="KW-0808">Transferase</keyword>
<evidence type="ECO:0000256" key="1">
    <source>
        <dbReference type="ARBA" id="ARBA00013258"/>
    </source>
</evidence>
<dbReference type="InterPro" id="IPR014043">
    <property type="entry name" value="Acyl_transferase_dom"/>
</dbReference>
<evidence type="ECO:0000256" key="3">
    <source>
        <dbReference type="ARBA" id="ARBA00022679"/>
    </source>
</evidence>
<reference evidence="10" key="1">
    <citation type="submission" date="2015-07" db="EMBL/GenBank/DDBJ databases">
        <authorList>
            <person name="Rodrigo-Torres Lidia"/>
            <person name="Arahal R.David."/>
        </authorList>
    </citation>
    <scope>NUCLEOTIDE SEQUENCE [LARGE SCALE GENOMIC DNA]</scope>
    <source>
        <strain evidence="10">CECT 4801</strain>
    </source>
</reference>
<dbReference type="AlphaFoldDB" id="A0A0M6XXP3"/>
<dbReference type="SUPFAM" id="SSF52151">
    <property type="entry name" value="FabD/lysophospholipase-like"/>
    <property type="match status" value="1"/>
</dbReference>
<evidence type="ECO:0000313" key="9">
    <source>
        <dbReference type="EMBL" id="CTQ41776.1"/>
    </source>
</evidence>
<feature type="domain" description="Malonyl-CoA:ACP transacylase (MAT)" evidence="8">
    <location>
        <begin position="6"/>
        <end position="312"/>
    </location>
</feature>
<feature type="active site" evidence="7">
    <location>
        <position position="94"/>
    </location>
</feature>
<organism evidence="9 10">
    <name type="scientific">Roseibium aggregatum</name>
    <dbReference type="NCBI Taxonomy" id="187304"/>
    <lineage>
        <taxon>Bacteria</taxon>
        <taxon>Pseudomonadati</taxon>
        <taxon>Pseudomonadota</taxon>
        <taxon>Alphaproteobacteria</taxon>
        <taxon>Hyphomicrobiales</taxon>
        <taxon>Stappiaceae</taxon>
        <taxon>Roseibium</taxon>
    </lineage>
</organism>
<dbReference type="Gene3D" id="3.30.70.250">
    <property type="entry name" value="Malonyl-CoA ACP transacylase, ACP-binding"/>
    <property type="match status" value="1"/>
</dbReference>
<dbReference type="PANTHER" id="PTHR42681:SF1">
    <property type="entry name" value="MALONYL-COA-ACYL CARRIER PROTEIN TRANSACYLASE, MITOCHONDRIAL"/>
    <property type="match status" value="1"/>
</dbReference>
<dbReference type="RefSeq" id="WP_055653635.1">
    <property type="nucleotide sequence ID" value="NZ_CXST01000001.1"/>
</dbReference>
<dbReference type="InterPro" id="IPR050858">
    <property type="entry name" value="Mal-CoA-ACP_Trans/PKS_FabD"/>
</dbReference>
<dbReference type="GO" id="GO:0005829">
    <property type="term" value="C:cytosol"/>
    <property type="evidence" value="ECO:0007669"/>
    <property type="project" value="TreeGrafter"/>
</dbReference>
<dbReference type="GO" id="GO:0006633">
    <property type="term" value="P:fatty acid biosynthetic process"/>
    <property type="evidence" value="ECO:0007669"/>
    <property type="project" value="TreeGrafter"/>
</dbReference>
<dbReference type="FunFam" id="3.30.70.250:FF:000001">
    <property type="entry name" value="Malonyl CoA-acyl carrier protein transacylase"/>
    <property type="match status" value="1"/>
</dbReference>
<dbReference type="NCBIfam" id="TIGR00128">
    <property type="entry name" value="fabD"/>
    <property type="match status" value="1"/>
</dbReference>
<evidence type="ECO:0000256" key="6">
    <source>
        <dbReference type="PIRNR" id="PIRNR000446"/>
    </source>
</evidence>
<dbReference type="InterPro" id="IPR016035">
    <property type="entry name" value="Acyl_Trfase/lysoPLipase"/>
</dbReference>
<proteinExistence type="inferred from homology"/>
<dbReference type="SMART" id="SM00827">
    <property type="entry name" value="PKS_AT"/>
    <property type="match status" value="1"/>
</dbReference>
<feature type="active site" evidence="7">
    <location>
        <position position="203"/>
    </location>
</feature>
<dbReference type="GO" id="GO:0004314">
    <property type="term" value="F:[acyl-carrier-protein] S-malonyltransferase activity"/>
    <property type="evidence" value="ECO:0007669"/>
    <property type="project" value="UniProtKB-EC"/>
</dbReference>
<accession>A0A0M6XXP3</accession>
<dbReference type="Pfam" id="PF00698">
    <property type="entry name" value="Acyl_transf_1"/>
    <property type="match status" value="1"/>
</dbReference>
<protein>
    <recommendedName>
        <fullName evidence="2 6">Malonyl CoA-acyl carrier protein transacylase</fullName>
        <ecNumber evidence="1 6">2.3.1.39</ecNumber>
    </recommendedName>
</protein>
<dbReference type="EC" id="2.3.1.39" evidence="1 6"/>
<dbReference type="SUPFAM" id="SSF55048">
    <property type="entry name" value="Probable ACP-binding domain of malonyl-CoA ACP transacylase"/>
    <property type="match status" value="1"/>
</dbReference>
<dbReference type="InterPro" id="IPR001227">
    <property type="entry name" value="Ac_transferase_dom_sf"/>
</dbReference>
<dbReference type="Gene3D" id="3.40.366.10">
    <property type="entry name" value="Malonyl-Coenzyme A Acyl Carrier Protein, domain 2"/>
    <property type="match status" value="1"/>
</dbReference>
<comment type="similarity">
    <text evidence="6">Belongs to the fabD family.</text>
</comment>
<dbReference type="InterPro" id="IPR016036">
    <property type="entry name" value="Malonyl_transacylase_ACP-bd"/>
</dbReference>
<dbReference type="Proteomes" id="UP000048926">
    <property type="component" value="Unassembled WGS sequence"/>
</dbReference>
<dbReference type="STRING" id="187304.B0E33_00670"/>
<sequence length="314" mass="32388">MTIAFTFPGQGSQGVGMGKALADAFPEAKAVFDEVDEALGQKLSDVMWAGPEETLTLTANAQPALMAVSLATMRVLEARGLDLAGSVSFVAGHSLGEYSALAAAGSLDIATAAKLLRVRGDAMQDAVPAGQGAMAALLGLEFDVAAEVAEAAAQGEVCQAANDNAPGQVVVSGHLAAVERAVEIAKARGARRAVMLPVSAPFHCSLMGPAADKMAEALANAEIRSPVVPLVANVLARPITDANEIRDRLVQQVTGTVRWRESITWLADNGVDTFIEVGTGKVLTGMVKRIAKEATGMAVNSPEDIDALMEKISG</sequence>
<gene>
    <name evidence="9" type="primary">fabD</name>
    <name evidence="9" type="ORF">LAL4801_00196</name>
</gene>
<evidence type="ECO:0000256" key="7">
    <source>
        <dbReference type="PIRSR" id="PIRSR000446-1"/>
    </source>
</evidence>
<name>A0A0M6XXP3_9HYPH</name>
<keyword evidence="10" id="KW-1185">Reference proteome</keyword>
<evidence type="ECO:0000259" key="8">
    <source>
        <dbReference type="SMART" id="SM00827"/>
    </source>
</evidence>
<evidence type="ECO:0000256" key="5">
    <source>
        <dbReference type="ARBA" id="ARBA00048462"/>
    </source>
</evidence>
<evidence type="ECO:0000256" key="4">
    <source>
        <dbReference type="ARBA" id="ARBA00023315"/>
    </source>
</evidence>
<evidence type="ECO:0000313" key="10">
    <source>
        <dbReference type="Proteomes" id="UP000048926"/>
    </source>
</evidence>
<dbReference type="EMBL" id="CXST01000001">
    <property type="protein sequence ID" value="CTQ41776.1"/>
    <property type="molecule type" value="Genomic_DNA"/>
</dbReference>
<dbReference type="PIRSF" id="PIRSF000446">
    <property type="entry name" value="Mct"/>
    <property type="match status" value="1"/>
</dbReference>